<feature type="transmembrane region" description="Helical" evidence="1">
    <location>
        <begin position="42"/>
        <end position="61"/>
    </location>
</feature>
<evidence type="ECO:0000313" key="3">
    <source>
        <dbReference type="Proteomes" id="UP001597045"/>
    </source>
</evidence>
<gene>
    <name evidence="2" type="ORF">ACFQ1S_18385</name>
</gene>
<evidence type="ECO:0000256" key="1">
    <source>
        <dbReference type="SAM" id="Phobius"/>
    </source>
</evidence>
<reference evidence="3" key="1">
    <citation type="journal article" date="2019" name="Int. J. Syst. Evol. Microbiol.">
        <title>The Global Catalogue of Microorganisms (GCM) 10K type strain sequencing project: providing services to taxonomists for standard genome sequencing and annotation.</title>
        <authorList>
            <consortium name="The Broad Institute Genomics Platform"/>
            <consortium name="The Broad Institute Genome Sequencing Center for Infectious Disease"/>
            <person name="Wu L."/>
            <person name="Ma J."/>
        </authorList>
    </citation>
    <scope>NUCLEOTIDE SEQUENCE [LARGE SCALE GENOMIC DNA]</scope>
    <source>
        <strain evidence="3">JCM 31486</strain>
    </source>
</reference>
<keyword evidence="1" id="KW-0472">Membrane</keyword>
<keyword evidence="1" id="KW-0812">Transmembrane</keyword>
<evidence type="ECO:0000313" key="2">
    <source>
        <dbReference type="EMBL" id="MFD1047369.1"/>
    </source>
</evidence>
<keyword evidence="3" id="KW-1185">Reference proteome</keyword>
<keyword evidence="1" id="KW-1133">Transmembrane helix</keyword>
<dbReference type="Proteomes" id="UP001597045">
    <property type="component" value="Unassembled WGS sequence"/>
</dbReference>
<sequence>MWQYALWGLVGAAANVGVVFLEASTRVKGWPWQSPKGPGGGVYAVSIFIHLGIATATTAALATTTIIVSNFVAFGIGAAAPVVVKKMARYAESLLPAAEDDEKPGGGHDS</sequence>
<feature type="transmembrane region" description="Helical" evidence="1">
    <location>
        <begin position="67"/>
        <end position="84"/>
    </location>
</feature>
<feature type="transmembrane region" description="Helical" evidence="1">
    <location>
        <begin position="6"/>
        <end position="21"/>
    </location>
</feature>
<comment type="caution">
    <text evidence="2">The sequence shown here is derived from an EMBL/GenBank/DDBJ whole genome shotgun (WGS) entry which is preliminary data.</text>
</comment>
<organism evidence="2 3">
    <name type="scientific">Kibdelosporangium lantanae</name>
    <dbReference type="NCBI Taxonomy" id="1497396"/>
    <lineage>
        <taxon>Bacteria</taxon>
        <taxon>Bacillati</taxon>
        <taxon>Actinomycetota</taxon>
        <taxon>Actinomycetes</taxon>
        <taxon>Pseudonocardiales</taxon>
        <taxon>Pseudonocardiaceae</taxon>
        <taxon>Kibdelosporangium</taxon>
    </lineage>
</organism>
<dbReference type="EMBL" id="JBHTIS010001042">
    <property type="protein sequence ID" value="MFD1047369.1"/>
    <property type="molecule type" value="Genomic_DNA"/>
</dbReference>
<protein>
    <submittedName>
        <fullName evidence="2">Uncharacterized protein</fullName>
    </submittedName>
</protein>
<name>A0ABW3MCP3_9PSEU</name>
<proteinExistence type="predicted"/>
<accession>A0ABW3MCP3</accession>